<keyword evidence="2" id="KW-0812">Transmembrane</keyword>
<keyword evidence="2" id="KW-0472">Membrane</keyword>
<gene>
    <name evidence="3" type="ORF">MIND_00310700</name>
</gene>
<feature type="region of interest" description="Disordered" evidence="1">
    <location>
        <begin position="102"/>
        <end position="175"/>
    </location>
</feature>
<feature type="transmembrane region" description="Helical" evidence="2">
    <location>
        <begin position="397"/>
        <end position="416"/>
    </location>
</feature>
<feature type="compositionally biased region" description="Low complexity" evidence="1">
    <location>
        <begin position="128"/>
        <end position="161"/>
    </location>
</feature>
<dbReference type="Proteomes" id="UP000636479">
    <property type="component" value="Unassembled WGS sequence"/>
</dbReference>
<organism evidence="3 4">
    <name type="scientific">Mycena indigotica</name>
    <dbReference type="NCBI Taxonomy" id="2126181"/>
    <lineage>
        <taxon>Eukaryota</taxon>
        <taxon>Fungi</taxon>
        <taxon>Dikarya</taxon>
        <taxon>Basidiomycota</taxon>
        <taxon>Agaricomycotina</taxon>
        <taxon>Agaricomycetes</taxon>
        <taxon>Agaricomycetidae</taxon>
        <taxon>Agaricales</taxon>
        <taxon>Marasmiineae</taxon>
        <taxon>Mycenaceae</taxon>
        <taxon>Mycena</taxon>
    </lineage>
</organism>
<keyword evidence="4" id="KW-1185">Reference proteome</keyword>
<dbReference type="OrthoDB" id="3062801at2759"/>
<feature type="transmembrane region" description="Helical" evidence="2">
    <location>
        <begin position="436"/>
        <end position="455"/>
    </location>
</feature>
<feature type="compositionally biased region" description="Polar residues" evidence="1">
    <location>
        <begin position="32"/>
        <end position="58"/>
    </location>
</feature>
<feature type="compositionally biased region" description="Low complexity" evidence="1">
    <location>
        <begin position="526"/>
        <end position="556"/>
    </location>
</feature>
<dbReference type="RefSeq" id="XP_037222849.1">
    <property type="nucleotide sequence ID" value="XM_037359964.1"/>
</dbReference>
<evidence type="ECO:0000256" key="2">
    <source>
        <dbReference type="SAM" id="Phobius"/>
    </source>
</evidence>
<comment type="caution">
    <text evidence="3">The sequence shown here is derived from an EMBL/GenBank/DDBJ whole genome shotgun (WGS) entry which is preliminary data.</text>
</comment>
<feature type="transmembrane region" description="Helical" evidence="2">
    <location>
        <begin position="339"/>
        <end position="358"/>
    </location>
</feature>
<keyword evidence="2" id="KW-1133">Transmembrane helix</keyword>
<name>A0A8H6WEF1_9AGAR</name>
<feature type="region of interest" description="Disordered" evidence="1">
    <location>
        <begin position="1"/>
        <end position="89"/>
    </location>
</feature>
<evidence type="ECO:0000313" key="4">
    <source>
        <dbReference type="Proteomes" id="UP000636479"/>
    </source>
</evidence>
<dbReference type="GeneID" id="59342480"/>
<dbReference type="AlphaFoldDB" id="A0A8H6WEF1"/>
<evidence type="ECO:0000256" key="1">
    <source>
        <dbReference type="SAM" id="MobiDB-lite"/>
    </source>
</evidence>
<proteinExistence type="predicted"/>
<dbReference type="EMBL" id="JACAZF010000003">
    <property type="protein sequence ID" value="KAF7309399.1"/>
    <property type="molecule type" value="Genomic_DNA"/>
</dbReference>
<accession>A0A8H6WEF1</accession>
<evidence type="ECO:0000313" key="3">
    <source>
        <dbReference type="EMBL" id="KAF7309399.1"/>
    </source>
</evidence>
<reference evidence="3" key="1">
    <citation type="submission" date="2020-05" db="EMBL/GenBank/DDBJ databases">
        <title>Mycena genomes resolve the evolution of fungal bioluminescence.</title>
        <authorList>
            <person name="Tsai I.J."/>
        </authorList>
    </citation>
    <scope>NUCLEOTIDE SEQUENCE</scope>
    <source>
        <strain evidence="3">171206Taipei</strain>
    </source>
</reference>
<feature type="region of interest" description="Disordered" evidence="1">
    <location>
        <begin position="517"/>
        <end position="556"/>
    </location>
</feature>
<sequence>MVEPVGALQPSVEQEPDNLAQEASTADHEQASSRPIQHQSLPWNVPSSPWASQASYSEHNSEPLVVPANPFDRPSRRRRKRVAREDLQPAVQFSPTPFLIPSPLTHTVSIPSEDTPFPIDPAHIPLPSSRSFSSTSRSRLSTSSVDIPPSSHPTSPIPVISESQSYTNRRSTSLSSPAASSATLFAILPHPVTTPTRKGRISDQLAGLLGDIANEFEIVTDGLEKFYGYAIFLRIPSLYFSRVARIFEDAQTSKPDIRRMARARATQWKRPNEIFTWADYDPTPLPSSLLHLRASWENFIDSLIREWKTFNVVSVLLMSAILTLLQIDSAGHPITRTTALFSLMCSLFSLLYGCMYITRFGTMRKMHKAAALAQALESNNDTVNIWWNAWIMLAMPLTWLAWSIVTFLASIMSFIWLSGSSQDALPTLSPRAALGVRLALTCVMAFGILYFGLIVREFQHYGDAMDRAWMESIKEDLELLPQPLQAPPVFPAPFYNPYVPYPPMPYYPSMAPYPPRPPPRPATPHSLRSSLSSSVSRLETRPSSPSALSSRSASRSLPEAIVLQEPHTQEPPIQNPNALLGNNSLGLGGNLLNRSSNGHATDQTLNGMVVADDEQRNSESGLTLDKDNRARFEQALLSAWSGRMGDDGVETASLSARDPLDPHIVQQVWELWNMGYFDRQQGRYSVDIQAGSEAGESQAPREAV</sequence>
<protein>
    <submittedName>
        <fullName evidence="3">Uncharacterized protein</fullName>
    </submittedName>
</protein>